<dbReference type="PROSITE" id="PS50113">
    <property type="entry name" value="PAC"/>
    <property type="match status" value="2"/>
</dbReference>
<dbReference type="HOGENOM" id="CLU_000445_70_20_9"/>
<dbReference type="CDD" id="cd01949">
    <property type="entry name" value="GGDEF"/>
    <property type="match status" value="1"/>
</dbReference>
<organism evidence="1 2">
    <name type="scientific">Priestia megaterium (strain ATCC 14581 / DSM 32 / CCUG 1817 / JCM 2506 / NBRC 15308 / NCIMB 9376 / NCTC 10342 / NRRL B-14308 / VKM B-512 / Ford 19)</name>
    <name type="common">Bacillus megaterium</name>
    <dbReference type="NCBI Taxonomy" id="1348623"/>
    <lineage>
        <taxon>Bacteria</taxon>
        <taxon>Bacillati</taxon>
        <taxon>Bacillota</taxon>
        <taxon>Bacilli</taxon>
        <taxon>Bacillales</taxon>
        <taxon>Bacillaceae</taxon>
        <taxon>Priestia</taxon>
    </lineage>
</organism>
<dbReference type="InterPro" id="IPR035919">
    <property type="entry name" value="EAL_sf"/>
</dbReference>
<dbReference type="RefSeq" id="WP_051975637.1">
    <property type="nucleotide sequence ID" value="NZ_BCVB01000007.1"/>
</dbReference>
<dbReference type="CDD" id="cd01948">
    <property type="entry name" value="EAL"/>
    <property type="match status" value="1"/>
</dbReference>
<dbReference type="PANTHER" id="PTHR44757">
    <property type="entry name" value="DIGUANYLATE CYCLASE DGCP"/>
    <property type="match status" value="1"/>
</dbReference>
<dbReference type="Gene3D" id="2.10.70.100">
    <property type="match status" value="1"/>
</dbReference>
<sequence length="828" mass="96202">MQDKRELKKQSIDKQIIKHFDGMNTQLLKEYNEGIFFIDCVGNVIFSNKAALRLIGNDYKEKSQQLTEFIHEAKQEEVRIYFQRALKGEKVQFGTTIYHKTNNEMHLCITLLPSIVDDQVLGVYAVCRDYSKEQEQFAQLSKLETHLKMEQKLANIGSWCYDVMEDESYWSHQLYKIYGVKHDQRFVPSFKEGARFIHPRDRKRLEDAVGHSLATGESYKIEYTIIRPNGEKRMVFEQADAVVDEKRKVVQLLGVVHDITESKVITNELKQKEHQFQTIYNNLDAGIWSVDVTRNKVILCSDAVLNIYGENSAKFLENRHLWEAFVYPEDRPTITKEYIKLMQGKSIRPHYRIQTKKGEIKWVRDHCIPTCDEHGNLIRIDGIIEDITEEKRYVDKIEYLATHDYLTNLPNRIKFEREVKKSISKMKENDGSLAVFHFGLDRFKHINDTLGHDIGDQLLMNIAKRLKERLEPTAILARVGEDEFAVCSTSLEQIGECKKIAAILFKEIEKEIMIDDFSLYVTASMGISIYPHDGEDAKTLYKNANIAMHRAKELGRSDWQLYSPLMDSAAYKSYHLEKGLRNALLQDEFFIEYQPKVHAQSGEIDSLEALIRWNHPEWGRVSPGDFIPLAEETNLIIDLGDWVLEHVCKQLQRWKKQGEKVVPVSVNVPSKRLLKRDFVEYVEKTLAKYEIQPSFIEFEITESSIIQHEEHVKKVMEELKKIGVTFALDDFGTGFSSLSHLKDLEFNVLKIDKTFVQNIGDKGKHQAITKSLLYLAHALDMKVIAEGVETTEQLDFLLQHDCPFIQGFIFSKPVGKEKIEEYLRVRFL</sequence>
<dbReference type="InterPro" id="IPR043128">
    <property type="entry name" value="Rev_trsase/Diguanyl_cyclase"/>
</dbReference>
<dbReference type="PANTHER" id="PTHR44757:SF2">
    <property type="entry name" value="BIOFILM ARCHITECTURE MAINTENANCE PROTEIN MBAA"/>
    <property type="match status" value="1"/>
</dbReference>
<dbReference type="EMBL" id="CP009920">
    <property type="protein sequence ID" value="AJI22676.1"/>
    <property type="molecule type" value="Genomic_DNA"/>
</dbReference>
<dbReference type="Pfam" id="PF00990">
    <property type="entry name" value="GGDEF"/>
    <property type="match status" value="1"/>
</dbReference>
<dbReference type="InterPro" id="IPR029787">
    <property type="entry name" value="Nucleotide_cyclase"/>
</dbReference>
<dbReference type="AlphaFoldDB" id="A0A0B6AGL4"/>
<dbReference type="InterPro" id="IPR001610">
    <property type="entry name" value="PAC"/>
</dbReference>
<dbReference type="NCBIfam" id="TIGR00229">
    <property type="entry name" value="sensory_box"/>
    <property type="match status" value="2"/>
</dbReference>
<dbReference type="SUPFAM" id="SSF55073">
    <property type="entry name" value="Nucleotide cyclase"/>
    <property type="match status" value="1"/>
</dbReference>
<evidence type="ECO:0000313" key="1">
    <source>
        <dbReference type="EMBL" id="AJI22676.1"/>
    </source>
</evidence>
<dbReference type="CDD" id="cd00130">
    <property type="entry name" value="PAS"/>
    <property type="match status" value="3"/>
</dbReference>
<name>A0A0B6AGL4_PRIM2</name>
<dbReference type="Gene3D" id="3.30.70.270">
    <property type="match status" value="1"/>
</dbReference>
<dbReference type="SUPFAM" id="SSF55785">
    <property type="entry name" value="PYP-like sensor domain (PAS domain)"/>
    <property type="match status" value="3"/>
</dbReference>
<accession>A0A0B6AGL4</accession>
<dbReference type="InterPro" id="IPR000014">
    <property type="entry name" value="PAS"/>
</dbReference>
<dbReference type="SMART" id="SM00086">
    <property type="entry name" value="PAC"/>
    <property type="match status" value="2"/>
</dbReference>
<dbReference type="SUPFAM" id="SSF141868">
    <property type="entry name" value="EAL domain-like"/>
    <property type="match status" value="1"/>
</dbReference>
<evidence type="ECO:0000313" key="2">
    <source>
        <dbReference type="Proteomes" id="UP000031829"/>
    </source>
</evidence>
<dbReference type="Pfam" id="PF13426">
    <property type="entry name" value="PAS_9"/>
    <property type="match status" value="1"/>
</dbReference>
<dbReference type="PROSITE" id="PS50112">
    <property type="entry name" value="PAS"/>
    <property type="match status" value="2"/>
</dbReference>
<dbReference type="Pfam" id="PF08447">
    <property type="entry name" value="PAS_3"/>
    <property type="match status" value="2"/>
</dbReference>
<reference evidence="1 2" key="1">
    <citation type="journal article" date="2015" name="Genome Announc.">
        <title>Complete genome sequences for 35 biothreat assay-relevant bacillus species.</title>
        <authorList>
            <person name="Johnson S.L."/>
            <person name="Daligault H.E."/>
            <person name="Davenport K.W."/>
            <person name="Jaissle J."/>
            <person name="Frey K.G."/>
            <person name="Ladner J.T."/>
            <person name="Broomall S.M."/>
            <person name="Bishop-Lilly K.A."/>
            <person name="Bruce D.C."/>
            <person name="Gibbons H.S."/>
            <person name="Coyne S.R."/>
            <person name="Lo C.C."/>
            <person name="Meincke L."/>
            <person name="Munk A.C."/>
            <person name="Koroleva G.I."/>
            <person name="Rosenzweig C.N."/>
            <person name="Palacios G.F."/>
            <person name="Redden C.L."/>
            <person name="Minogue T.D."/>
            <person name="Chain P.S."/>
        </authorList>
    </citation>
    <scope>NUCLEOTIDE SEQUENCE [LARGE SCALE GENOMIC DNA]</scope>
    <source>
        <strain evidence="2">ATCC 14581 / DSM 32 / JCM 2506 / NBRC 15308 / NCIMB 9376 / NCTC 10342 / NRRL B-14308 / VKM B-512</strain>
    </source>
</reference>
<dbReference type="PROSITE" id="PS50883">
    <property type="entry name" value="EAL"/>
    <property type="match status" value="1"/>
</dbReference>
<dbReference type="InterPro" id="IPR000160">
    <property type="entry name" value="GGDEF_dom"/>
</dbReference>
<dbReference type="NCBIfam" id="TIGR00254">
    <property type="entry name" value="GGDEF"/>
    <property type="match status" value="1"/>
</dbReference>
<dbReference type="KEGG" id="bmeg:BG04_3373"/>
<dbReference type="SMART" id="SM00091">
    <property type="entry name" value="PAS"/>
    <property type="match status" value="2"/>
</dbReference>
<dbReference type="Pfam" id="PF00563">
    <property type="entry name" value="EAL"/>
    <property type="match status" value="1"/>
</dbReference>
<dbReference type="InterPro" id="IPR000700">
    <property type="entry name" value="PAS-assoc_C"/>
</dbReference>
<dbReference type="Gene3D" id="3.20.20.450">
    <property type="entry name" value="EAL domain"/>
    <property type="match status" value="1"/>
</dbReference>
<dbReference type="SMART" id="SM00052">
    <property type="entry name" value="EAL"/>
    <property type="match status" value="1"/>
</dbReference>
<dbReference type="PROSITE" id="PS50887">
    <property type="entry name" value="GGDEF"/>
    <property type="match status" value="1"/>
</dbReference>
<dbReference type="InterPro" id="IPR013655">
    <property type="entry name" value="PAS_fold_3"/>
</dbReference>
<dbReference type="GeneID" id="93641436"/>
<dbReference type="Proteomes" id="UP000031829">
    <property type="component" value="Chromosome"/>
</dbReference>
<dbReference type="InterPro" id="IPR001633">
    <property type="entry name" value="EAL_dom"/>
</dbReference>
<dbReference type="Gene3D" id="3.30.450.20">
    <property type="entry name" value="PAS domain"/>
    <property type="match status" value="3"/>
</dbReference>
<dbReference type="InterPro" id="IPR035965">
    <property type="entry name" value="PAS-like_dom_sf"/>
</dbReference>
<gene>
    <name evidence="1" type="ORF">BG04_3373</name>
</gene>
<protein>
    <submittedName>
        <fullName evidence="1">Diguanylate cyclase domain protein</fullName>
    </submittedName>
</protein>
<dbReference type="SMART" id="SM00267">
    <property type="entry name" value="GGDEF"/>
    <property type="match status" value="1"/>
</dbReference>
<dbReference type="InterPro" id="IPR052155">
    <property type="entry name" value="Biofilm_reg_signaling"/>
</dbReference>
<proteinExistence type="predicted"/>